<gene>
    <name evidence="10" type="ORF">KC19_9G093600</name>
</gene>
<dbReference type="PANTHER" id="PTHR31839:SF2">
    <property type="entry name" value="DEHYDRATION-RESPONSIVE ELEMENT-BINDING PROTEIN 1D"/>
    <property type="match status" value="1"/>
</dbReference>
<dbReference type="SUPFAM" id="SSF54171">
    <property type="entry name" value="DNA-binding domain"/>
    <property type="match status" value="1"/>
</dbReference>
<evidence type="ECO:0000256" key="8">
    <source>
        <dbReference type="SAM" id="MobiDB-lite"/>
    </source>
</evidence>
<dbReference type="PROSITE" id="PS51032">
    <property type="entry name" value="AP2_ERF"/>
    <property type="match status" value="1"/>
</dbReference>
<evidence type="ECO:0000256" key="7">
    <source>
        <dbReference type="ARBA" id="ARBA00024343"/>
    </source>
</evidence>
<evidence type="ECO:0000313" key="11">
    <source>
        <dbReference type="Proteomes" id="UP000822688"/>
    </source>
</evidence>
<feature type="region of interest" description="Disordered" evidence="8">
    <location>
        <begin position="100"/>
        <end position="128"/>
    </location>
</feature>
<sequence length="527" mass="58962">MAICIDGKDIADHWIPDHEHHLDEPLGITGRYVIDKVYVHATVIHDPAKIRRLSEARTCKRISLERQAALDWQQDSDDELDEGEVIHHLKQVGEASFPEIFSPNDHTTRSHAISVESPRSPSFSARAAGQCPSSLRRHSIKISMLRNDRNESYGMYLITHTNLQTLFPNVTGHGSWCKWGYEPKISWSRMRQKCAVVWQMQIDFVDLLSSQKPESASQLGKRRRTVDQFLRVSSRCEGESSRVNLRTDKRSKGVRYRPERRAWVAEMKPPGSRNKASFGDFKSETEAARAVDAAFYYYGKLDKLNFANTLQILATKPAPPALDKKDKLRFVKQQAKWLSSLAFNLPSSPTSCSSSARPGTSSAISSLPLETPESSRGSTAEVFRNYPSLSDIASLLSCGGCDLIDDGVSQPRLSWTHPDPLGSSVASEVQTMASDFTASDQTNIMNEFQEGHKSIFEWNVEGNMAGYSMDMAITQRLELPVIPPSFGGWSTSSSVHSCDFQMDTLFLPPPTPIFDQVMSPYCDFQGD</sequence>
<evidence type="ECO:0000256" key="5">
    <source>
        <dbReference type="ARBA" id="ARBA00023163"/>
    </source>
</evidence>
<reference evidence="10" key="1">
    <citation type="submission" date="2020-06" db="EMBL/GenBank/DDBJ databases">
        <title>WGS assembly of Ceratodon purpureus strain R40.</title>
        <authorList>
            <person name="Carey S.B."/>
            <person name="Jenkins J."/>
            <person name="Shu S."/>
            <person name="Lovell J.T."/>
            <person name="Sreedasyam A."/>
            <person name="Maumus F."/>
            <person name="Tiley G.P."/>
            <person name="Fernandez-Pozo N."/>
            <person name="Barry K."/>
            <person name="Chen C."/>
            <person name="Wang M."/>
            <person name="Lipzen A."/>
            <person name="Daum C."/>
            <person name="Saski C.A."/>
            <person name="Payton A.C."/>
            <person name="Mcbreen J.C."/>
            <person name="Conrad R.E."/>
            <person name="Kollar L.M."/>
            <person name="Olsson S."/>
            <person name="Huttunen S."/>
            <person name="Landis J.B."/>
            <person name="Wickett N.J."/>
            <person name="Johnson M.G."/>
            <person name="Rensing S.A."/>
            <person name="Grimwood J."/>
            <person name="Schmutz J."/>
            <person name="Mcdaniel S.F."/>
        </authorList>
    </citation>
    <scope>NUCLEOTIDE SEQUENCE</scope>
    <source>
        <strain evidence="10">R40</strain>
    </source>
</reference>
<keyword evidence="5" id="KW-0804">Transcription</keyword>
<accession>A0A8T0GQC4</accession>
<comment type="caution">
    <text evidence="10">The sequence shown here is derived from an EMBL/GenBank/DDBJ whole genome shotgun (WGS) entry which is preliminary data.</text>
</comment>
<dbReference type="Gene3D" id="3.30.730.10">
    <property type="entry name" value="AP2/ERF domain"/>
    <property type="match status" value="1"/>
</dbReference>
<proteinExistence type="inferred from homology"/>
<protein>
    <recommendedName>
        <fullName evidence="9">AP2/ERF domain-containing protein</fullName>
    </recommendedName>
</protein>
<evidence type="ECO:0000259" key="9">
    <source>
        <dbReference type="PROSITE" id="PS51032"/>
    </source>
</evidence>
<dbReference type="GO" id="GO:0005634">
    <property type="term" value="C:nucleus"/>
    <property type="evidence" value="ECO:0007669"/>
    <property type="project" value="UniProtKB-SubCell"/>
</dbReference>
<dbReference type="Proteomes" id="UP000822688">
    <property type="component" value="Chromosome 9"/>
</dbReference>
<feature type="domain" description="AP2/ERF" evidence="9">
    <location>
        <begin position="250"/>
        <end position="310"/>
    </location>
</feature>
<dbReference type="InterPro" id="IPR045277">
    <property type="entry name" value="DRE1A-I"/>
</dbReference>
<keyword evidence="4" id="KW-0010">Activator</keyword>
<evidence type="ECO:0000313" key="10">
    <source>
        <dbReference type="EMBL" id="KAG0561806.1"/>
    </source>
</evidence>
<dbReference type="InterPro" id="IPR016177">
    <property type="entry name" value="DNA-bd_dom_sf"/>
</dbReference>
<dbReference type="AlphaFoldDB" id="A0A8T0GQC4"/>
<evidence type="ECO:0000256" key="2">
    <source>
        <dbReference type="ARBA" id="ARBA00023015"/>
    </source>
</evidence>
<keyword evidence="2" id="KW-0805">Transcription regulation</keyword>
<keyword evidence="11" id="KW-1185">Reference proteome</keyword>
<feature type="compositionally biased region" description="Low complexity" evidence="8">
    <location>
        <begin position="346"/>
        <end position="355"/>
    </location>
</feature>
<evidence type="ECO:0000256" key="1">
    <source>
        <dbReference type="ARBA" id="ARBA00004123"/>
    </source>
</evidence>
<dbReference type="GO" id="GO:0003700">
    <property type="term" value="F:DNA-binding transcription factor activity"/>
    <property type="evidence" value="ECO:0007669"/>
    <property type="project" value="InterPro"/>
</dbReference>
<feature type="compositionally biased region" description="Low complexity" evidence="8">
    <location>
        <begin position="117"/>
        <end position="128"/>
    </location>
</feature>
<evidence type="ECO:0000256" key="4">
    <source>
        <dbReference type="ARBA" id="ARBA00023159"/>
    </source>
</evidence>
<evidence type="ECO:0000256" key="3">
    <source>
        <dbReference type="ARBA" id="ARBA00023125"/>
    </source>
</evidence>
<comment type="subcellular location">
    <subcellularLocation>
        <location evidence="1">Nucleus</location>
    </subcellularLocation>
</comment>
<dbReference type="EMBL" id="CM026430">
    <property type="protein sequence ID" value="KAG0561806.1"/>
    <property type="molecule type" value="Genomic_DNA"/>
</dbReference>
<dbReference type="PANTHER" id="PTHR31839">
    <property type="entry name" value="DEHYDRATION-RESPONSIVE ELEMENT-BINDING PROTEIN 1D"/>
    <property type="match status" value="1"/>
</dbReference>
<feature type="region of interest" description="Disordered" evidence="8">
    <location>
        <begin position="346"/>
        <end position="378"/>
    </location>
</feature>
<organism evidence="10 11">
    <name type="scientific">Ceratodon purpureus</name>
    <name type="common">Fire moss</name>
    <name type="synonym">Dicranum purpureum</name>
    <dbReference type="NCBI Taxonomy" id="3225"/>
    <lineage>
        <taxon>Eukaryota</taxon>
        <taxon>Viridiplantae</taxon>
        <taxon>Streptophyta</taxon>
        <taxon>Embryophyta</taxon>
        <taxon>Bryophyta</taxon>
        <taxon>Bryophytina</taxon>
        <taxon>Bryopsida</taxon>
        <taxon>Dicranidae</taxon>
        <taxon>Pseudoditrichales</taxon>
        <taxon>Ditrichaceae</taxon>
        <taxon>Ceratodon</taxon>
    </lineage>
</organism>
<dbReference type="GO" id="GO:0003677">
    <property type="term" value="F:DNA binding"/>
    <property type="evidence" value="ECO:0007669"/>
    <property type="project" value="UniProtKB-KW"/>
</dbReference>
<keyword evidence="3" id="KW-0238">DNA-binding</keyword>
<comment type="similarity">
    <text evidence="7">Belongs to the AP2/ERF transcription factor family. ERF subfamily.</text>
</comment>
<keyword evidence="6" id="KW-0539">Nucleus</keyword>
<evidence type="ECO:0000256" key="6">
    <source>
        <dbReference type="ARBA" id="ARBA00023242"/>
    </source>
</evidence>
<dbReference type="InterPro" id="IPR001471">
    <property type="entry name" value="AP2/ERF_dom"/>
</dbReference>
<dbReference type="InterPro" id="IPR036955">
    <property type="entry name" value="AP2/ERF_dom_sf"/>
</dbReference>
<feature type="compositionally biased region" description="Polar residues" evidence="8">
    <location>
        <begin position="356"/>
        <end position="365"/>
    </location>
</feature>
<dbReference type="SMART" id="SM00380">
    <property type="entry name" value="AP2"/>
    <property type="match status" value="1"/>
</dbReference>
<name>A0A8T0GQC4_CERPU</name>